<dbReference type="PANTHER" id="PTHR42872:SF6">
    <property type="entry name" value="PROTEIN-GLUTAMATE METHYLESTERASE_PROTEIN-GLUTAMINE GLUTAMINASE"/>
    <property type="match status" value="1"/>
</dbReference>
<accession>A0ABQ6HGH1</accession>
<evidence type="ECO:0000256" key="4">
    <source>
        <dbReference type="ARBA" id="ARBA00048267"/>
    </source>
</evidence>
<evidence type="ECO:0000313" key="10">
    <source>
        <dbReference type="EMBL" id="GLX86539.1"/>
    </source>
</evidence>
<dbReference type="PROSITE" id="PS50110">
    <property type="entry name" value="RESPONSE_REGULATORY"/>
    <property type="match status" value="1"/>
</dbReference>
<feature type="modified residue" description="4-aspartylphosphate" evidence="5 7">
    <location>
        <position position="56"/>
    </location>
</feature>
<dbReference type="HAMAP" id="MF_00099">
    <property type="entry name" value="CheB_chemtxs"/>
    <property type="match status" value="1"/>
</dbReference>
<gene>
    <name evidence="10" type="primary">cheB1</name>
    <name evidence="5" type="synonym">cheB</name>
    <name evidence="10" type="ORF">tloyanaT_27920</name>
</gene>
<dbReference type="EC" id="3.5.1.44" evidence="5"/>
<dbReference type="NCBIfam" id="NF009206">
    <property type="entry name" value="PRK12555.1"/>
    <property type="match status" value="1"/>
</dbReference>
<dbReference type="PANTHER" id="PTHR42872">
    <property type="entry name" value="PROTEIN-GLUTAMATE METHYLESTERASE/PROTEIN-GLUTAMINE GLUTAMINASE"/>
    <property type="match status" value="1"/>
</dbReference>
<dbReference type="InterPro" id="IPR035909">
    <property type="entry name" value="CheB_C"/>
</dbReference>
<feature type="active site" evidence="5 6">
    <location>
        <position position="198"/>
    </location>
</feature>
<dbReference type="PIRSF" id="PIRSF000876">
    <property type="entry name" value="RR_chemtxs_CheB"/>
    <property type="match status" value="1"/>
</dbReference>
<dbReference type="Pfam" id="PF00072">
    <property type="entry name" value="Response_reg"/>
    <property type="match status" value="1"/>
</dbReference>
<sequence length="353" mass="38716">MEKITVLIVDDSRVIRDILSSLLEESERIEVVGVAENPYDAREKIKQLNPDVLTLDIEMPKMDGITFLKNLMRLRPMPVVMLSTLTQKGADITLEALEIGAIDYIEKPKPTDIVKGADEFKAMLEDKIIQASSANVRKHLDQPLVNQALTPEQSSLKPIRYMSNHIIAIGASTGGTEAIGKFLMTMPENCPPIVITQHIPVHFSQRFATRLNKLCKIKVKQAQDGALLVPGVAYIAPGGQHLTFDLTHHKYTCVLEDSAKVNRHKPSVDVMFNSLLPIASKIQAVLLTGMGSDGAEGMKLLKEAGSTTIIQSKSSSLIWGMPGSAFRLDAHQHECHLADIPSLVLSNAQMTSI</sequence>
<evidence type="ECO:0000259" key="9">
    <source>
        <dbReference type="PROSITE" id="PS50122"/>
    </source>
</evidence>
<organism evidence="10 11">
    <name type="scientific">Thalassotalea loyana</name>
    <dbReference type="NCBI Taxonomy" id="280483"/>
    <lineage>
        <taxon>Bacteria</taxon>
        <taxon>Pseudomonadati</taxon>
        <taxon>Pseudomonadota</taxon>
        <taxon>Gammaproteobacteria</taxon>
        <taxon>Alteromonadales</taxon>
        <taxon>Colwelliaceae</taxon>
        <taxon>Thalassotalea</taxon>
    </lineage>
</organism>
<dbReference type="EMBL" id="BSSV01000006">
    <property type="protein sequence ID" value="GLX86539.1"/>
    <property type="molecule type" value="Genomic_DNA"/>
</dbReference>
<evidence type="ECO:0000256" key="1">
    <source>
        <dbReference type="ARBA" id="ARBA00022490"/>
    </source>
</evidence>
<dbReference type="EC" id="3.1.1.61" evidence="5"/>
<dbReference type="CDD" id="cd17541">
    <property type="entry name" value="REC_CheB-like"/>
    <property type="match status" value="1"/>
</dbReference>
<feature type="active site" evidence="5 6">
    <location>
        <position position="293"/>
    </location>
</feature>
<protein>
    <recommendedName>
        <fullName evidence="5">Protein-glutamate methylesterase/protein-glutamine glutaminase</fullName>
        <ecNumber evidence="5">3.1.1.61</ecNumber>
        <ecNumber evidence="5">3.5.1.44</ecNumber>
    </recommendedName>
</protein>
<name>A0ABQ6HGH1_9GAMM</name>
<comment type="PTM">
    <text evidence="5">Phosphorylated by CheA. Phosphorylation of the N-terminal regulatory domain activates the methylesterase activity.</text>
</comment>
<keyword evidence="5 7" id="KW-0597">Phosphoprotein</keyword>
<dbReference type="Gene3D" id="3.40.50.2300">
    <property type="match status" value="1"/>
</dbReference>
<comment type="function">
    <text evidence="5">Involved in chemotaxis. Part of a chemotaxis signal transduction system that modulates chemotaxis in response to various stimuli. Catalyzes the demethylation of specific methylglutamate residues introduced into the chemoreceptors (methyl-accepting chemotaxis proteins or MCP) by CheR. Also mediates the irreversible deamidation of specific glutamine residues to glutamic acid.</text>
</comment>
<dbReference type="PROSITE" id="PS50122">
    <property type="entry name" value="CHEB"/>
    <property type="match status" value="1"/>
</dbReference>
<keyword evidence="3 5" id="KW-0378">Hydrolase</keyword>
<dbReference type="SMART" id="SM00448">
    <property type="entry name" value="REC"/>
    <property type="match status" value="1"/>
</dbReference>
<comment type="catalytic activity">
    <reaction evidence="4 5">
        <text>[protein]-L-glutamate 5-O-methyl ester + H2O = L-glutamyl-[protein] + methanol + H(+)</text>
        <dbReference type="Rhea" id="RHEA:23236"/>
        <dbReference type="Rhea" id="RHEA-COMP:10208"/>
        <dbReference type="Rhea" id="RHEA-COMP:10311"/>
        <dbReference type="ChEBI" id="CHEBI:15377"/>
        <dbReference type="ChEBI" id="CHEBI:15378"/>
        <dbReference type="ChEBI" id="CHEBI:17790"/>
        <dbReference type="ChEBI" id="CHEBI:29973"/>
        <dbReference type="ChEBI" id="CHEBI:82795"/>
        <dbReference type="EC" id="3.1.1.61"/>
    </reaction>
</comment>
<dbReference type="Pfam" id="PF01339">
    <property type="entry name" value="CheB_methylest"/>
    <property type="match status" value="1"/>
</dbReference>
<feature type="domain" description="Response regulatory" evidence="8">
    <location>
        <begin position="5"/>
        <end position="122"/>
    </location>
</feature>
<dbReference type="RefSeq" id="WP_284299663.1">
    <property type="nucleotide sequence ID" value="NZ_BSSV01000006.1"/>
</dbReference>
<keyword evidence="1 5" id="KW-0963">Cytoplasm</keyword>
<dbReference type="InterPro" id="IPR001789">
    <property type="entry name" value="Sig_transdc_resp-reg_receiver"/>
</dbReference>
<comment type="similarity">
    <text evidence="5">Belongs to the CheB family.</text>
</comment>
<evidence type="ECO:0000256" key="2">
    <source>
        <dbReference type="ARBA" id="ARBA00022500"/>
    </source>
</evidence>
<dbReference type="InterPro" id="IPR008248">
    <property type="entry name" value="CheB-like"/>
</dbReference>
<dbReference type="InterPro" id="IPR000673">
    <property type="entry name" value="Sig_transdc_resp-reg_Me-estase"/>
</dbReference>
<dbReference type="NCBIfam" id="NF001965">
    <property type="entry name" value="PRK00742.1"/>
    <property type="match status" value="1"/>
</dbReference>
<dbReference type="InterPro" id="IPR011006">
    <property type="entry name" value="CheY-like_superfamily"/>
</dbReference>
<keyword evidence="2 5" id="KW-0145">Chemotaxis</keyword>
<dbReference type="SUPFAM" id="SSF52738">
    <property type="entry name" value="Methylesterase CheB, C-terminal domain"/>
    <property type="match status" value="1"/>
</dbReference>
<comment type="domain">
    <text evidence="5">Contains a C-terminal catalytic domain, and an N-terminal region which modulates catalytic activity.</text>
</comment>
<dbReference type="CDD" id="cd16432">
    <property type="entry name" value="CheB_Rec"/>
    <property type="match status" value="1"/>
</dbReference>
<dbReference type="Proteomes" id="UP001157134">
    <property type="component" value="Unassembled WGS sequence"/>
</dbReference>
<dbReference type="Gene3D" id="3.40.50.180">
    <property type="entry name" value="Methylesterase CheB, C-terminal domain"/>
    <property type="match status" value="1"/>
</dbReference>
<comment type="caution">
    <text evidence="10">The sequence shown here is derived from an EMBL/GenBank/DDBJ whole genome shotgun (WGS) entry which is preliminary data.</text>
</comment>
<dbReference type="SUPFAM" id="SSF52172">
    <property type="entry name" value="CheY-like"/>
    <property type="match status" value="1"/>
</dbReference>
<keyword evidence="11" id="KW-1185">Reference proteome</keyword>
<evidence type="ECO:0000256" key="5">
    <source>
        <dbReference type="HAMAP-Rule" id="MF_00099"/>
    </source>
</evidence>
<feature type="active site" evidence="5 6">
    <location>
        <position position="172"/>
    </location>
</feature>
<evidence type="ECO:0000256" key="3">
    <source>
        <dbReference type="ARBA" id="ARBA00022801"/>
    </source>
</evidence>
<proteinExistence type="inferred from homology"/>
<reference evidence="10 11" key="1">
    <citation type="submission" date="2023-03" db="EMBL/GenBank/DDBJ databases">
        <title>Thalassotalea loyana LMG 22536T draft genome sequence.</title>
        <authorList>
            <person name="Sawabe T."/>
        </authorList>
    </citation>
    <scope>NUCLEOTIDE SEQUENCE [LARGE SCALE GENOMIC DNA]</scope>
    <source>
        <strain evidence="10 11">LMG 22536</strain>
    </source>
</reference>
<evidence type="ECO:0000259" key="8">
    <source>
        <dbReference type="PROSITE" id="PS50110"/>
    </source>
</evidence>
<comment type="catalytic activity">
    <reaction evidence="5">
        <text>L-glutaminyl-[protein] + H2O = L-glutamyl-[protein] + NH4(+)</text>
        <dbReference type="Rhea" id="RHEA:16441"/>
        <dbReference type="Rhea" id="RHEA-COMP:10207"/>
        <dbReference type="Rhea" id="RHEA-COMP:10208"/>
        <dbReference type="ChEBI" id="CHEBI:15377"/>
        <dbReference type="ChEBI" id="CHEBI:28938"/>
        <dbReference type="ChEBI" id="CHEBI:29973"/>
        <dbReference type="ChEBI" id="CHEBI:30011"/>
        <dbReference type="EC" id="3.5.1.44"/>
    </reaction>
</comment>
<evidence type="ECO:0000256" key="6">
    <source>
        <dbReference type="PROSITE-ProRule" id="PRU00050"/>
    </source>
</evidence>
<feature type="domain" description="CheB-type methylesterase" evidence="9">
    <location>
        <begin position="160"/>
        <end position="351"/>
    </location>
</feature>
<evidence type="ECO:0000256" key="7">
    <source>
        <dbReference type="PROSITE-ProRule" id="PRU00169"/>
    </source>
</evidence>
<comment type="subcellular location">
    <subcellularLocation>
        <location evidence="5">Cytoplasm</location>
    </subcellularLocation>
</comment>
<evidence type="ECO:0000313" key="11">
    <source>
        <dbReference type="Proteomes" id="UP001157134"/>
    </source>
</evidence>